<dbReference type="GO" id="GO:0016887">
    <property type="term" value="F:ATP hydrolysis activity"/>
    <property type="evidence" value="ECO:0007669"/>
    <property type="project" value="InterPro"/>
</dbReference>
<dbReference type="GO" id="GO:0005524">
    <property type="term" value="F:ATP binding"/>
    <property type="evidence" value="ECO:0007669"/>
    <property type="project" value="InterPro"/>
</dbReference>
<dbReference type="PANTHER" id="PTHR19229">
    <property type="entry name" value="ATP-BINDING CASSETTE TRANSPORTER SUBFAMILY A ABCA"/>
    <property type="match status" value="1"/>
</dbReference>
<evidence type="ECO:0000259" key="2">
    <source>
        <dbReference type="Pfam" id="PF23321"/>
    </source>
</evidence>
<proteinExistence type="predicted"/>
<dbReference type="OrthoDB" id="10255969at2759"/>
<organism evidence="3 4">
    <name type="scientific">Callosobruchus maculatus</name>
    <name type="common">Southern cowpea weevil</name>
    <name type="synonym">Pulse bruchid</name>
    <dbReference type="NCBI Taxonomy" id="64391"/>
    <lineage>
        <taxon>Eukaryota</taxon>
        <taxon>Metazoa</taxon>
        <taxon>Ecdysozoa</taxon>
        <taxon>Arthropoda</taxon>
        <taxon>Hexapoda</taxon>
        <taxon>Insecta</taxon>
        <taxon>Pterygota</taxon>
        <taxon>Neoptera</taxon>
        <taxon>Endopterygota</taxon>
        <taxon>Coleoptera</taxon>
        <taxon>Polyphaga</taxon>
        <taxon>Cucujiformia</taxon>
        <taxon>Chrysomeloidea</taxon>
        <taxon>Chrysomelidae</taxon>
        <taxon>Bruchinae</taxon>
        <taxon>Bruchini</taxon>
        <taxon>Callosobruchus</taxon>
    </lineage>
</organism>
<keyword evidence="4" id="KW-1185">Reference proteome</keyword>
<evidence type="ECO:0000313" key="3">
    <source>
        <dbReference type="EMBL" id="VEN49231.1"/>
    </source>
</evidence>
<dbReference type="Proteomes" id="UP000410492">
    <property type="component" value="Unassembled WGS sequence"/>
</dbReference>
<name>A0A653CN58_CALMS</name>
<evidence type="ECO:0000259" key="1">
    <source>
        <dbReference type="Pfam" id="PF00005"/>
    </source>
</evidence>
<dbReference type="GO" id="GO:0005319">
    <property type="term" value="F:lipid transporter activity"/>
    <property type="evidence" value="ECO:0007669"/>
    <property type="project" value="TreeGrafter"/>
</dbReference>
<dbReference type="GO" id="GO:0140359">
    <property type="term" value="F:ABC-type transporter activity"/>
    <property type="evidence" value="ECO:0007669"/>
    <property type="project" value="InterPro"/>
</dbReference>
<dbReference type="EMBL" id="CAACVG010008307">
    <property type="protein sequence ID" value="VEN49231.1"/>
    <property type="molecule type" value="Genomic_DNA"/>
</dbReference>
<evidence type="ECO:0000313" key="4">
    <source>
        <dbReference type="Proteomes" id="UP000410492"/>
    </source>
</evidence>
<dbReference type="InterPro" id="IPR056264">
    <property type="entry name" value="R2_ABCA1-4-like"/>
</dbReference>
<dbReference type="InterPro" id="IPR026082">
    <property type="entry name" value="ABCA"/>
</dbReference>
<dbReference type="PANTHER" id="PTHR19229:SF250">
    <property type="entry name" value="ABC TRANSPORTER DOMAIN-CONTAINING PROTEIN-RELATED"/>
    <property type="match status" value="1"/>
</dbReference>
<dbReference type="InterPro" id="IPR027417">
    <property type="entry name" value="P-loop_NTPase"/>
</dbReference>
<gene>
    <name evidence="3" type="ORF">CALMAC_LOCUS10413</name>
</gene>
<feature type="domain" description="ABCA1-4-like C-terminal R2 regulatory" evidence="2">
    <location>
        <begin position="142"/>
        <end position="216"/>
    </location>
</feature>
<reference evidence="3 4" key="1">
    <citation type="submission" date="2019-01" db="EMBL/GenBank/DDBJ databases">
        <authorList>
            <person name="Sayadi A."/>
        </authorList>
    </citation>
    <scope>NUCLEOTIDE SEQUENCE [LARGE SCALE GENOMIC DNA]</scope>
</reference>
<sequence>MEDMTARETLVMFALIKGYRYSDAKCLAETFSGNLDFREHLDKQVRKLSGGNKRKLSAAVALIGNPPILYFDEPTSGMDPESKYYFRALVRKIRDSGKCIILTSHSLEECEALCTRLTIMANGSFKCLGSVQHLKSKFAKGCTFNIKISRDASEASVSSIRKYIKDNLPMAQLSESHEEMLTYSITGTEVLWSKVFGILEGGKRNIRDIEDFSLAQANLEQV</sequence>
<dbReference type="Gene3D" id="3.40.50.300">
    <property type="entry name" value="P-loop containing nucleotide triphosphate hydrolases"/>
    <property type="match status" value="1"/>
</dbReference>
<dbReference type="GO" id="GO:0016020">
    <property type="term" value="C:membrane"/>
    <property type="evidence" value="ECO:0007669"/>
    <property type="project" value="InterPro"/>
</dbReference>
<protein>
    <submittedName>
        <fullName evidence="3">Uncharacterized protein</fullName>
    </submittedName>
</protein>
<dbReference type="Pfam" id="PF00005">
    <property type="entry name" value="ABC_tran"/>
    <property type="match status" value="1"/>
</dbReference>
<accession>A0A653CN58</accession>
<dbReference type="Pfam" id="PF23321">
    <property type="entry name" value="R1_ABCA1"/>
    <property type="match status" value="1"/>
</dbReference>
<dbReference type="SUPFAM" id="SSF52540">
    <property type="entry name" value="P-loop containing nucleoside triphosphate hydrolases"/>
    <property type="match status" value="1"/>
</dbReference>
<dbReference type="InterPro" id="IPR003439">
    <property type="entry name" value="ABC_transporter-like_ATP-bd"/>
</dbReference>
<dbReference type="AlphaFoldDB" id="A0A653CN58"/>
<feature type="non-terminal residue" evidence="3">
    <location>
        <position position="222"/>
    </location>
</feature>
<feature type="domain" description="ABC transporter" evidence="1">
    <location>
        <begin position="27"/>
        <end position="76"/>
    </location>
</feature>